<sequence>MWKINEQICALQNIISRESMNAKTATASMHRSVYQGGFNQQSESTESHSALGRNQLAQTTTFLPDINQSNSQRAVKMGGVGAVSGPVAKGKTFIIRGKDGQPSMRTVQLTQVHAHHIPRDASSVNFRQNPHTMKDNSSISRFGGVGISGGPSSDHSSSSPQSTKFTNKEYRNARTFNNLYDLNLNPKYRDMKEKERLGIRRVQCDRLLPPLEGIESSLPSIQDQQVTLQKMILRNNDGQVNIKQQVQEENAIYSPSAIHTPKN</sequence>
<organism evidence="2 3">
    <name type="scientific">Halteria grandinella</name>
    <dbReference type="NCBI Taxonomy" id="5974"/>
    <lineage>
        <taxon>Eukaryota</taxon>
        <taxon>Sar</taxon>
        <taxon>Alveolata</taxon>
        <taxon>Ciliophora</taxon>
        <taxon>Intramacronucleata</taxon>
        <taxon>Spirotrichea</taxon>
        <taxon>Stichotrichia</taxon>
        <taxon>Sporadotrichida</taxon>
        <taxon>Halteriidae</taxon>
        <taxon>Halteria</taxon>
    </lineage>
</organism>
<evidence type="ECO:0000256" key="1">
    <source>
        <dbReference type="SAM" id="MobiDB-lite"/>
    </source>
</evidence>
<keyword evidence="3" id="KW-1185">Reference proteome</keyword>
<dbReference type="Proteomes" id="UP000785679">
    <property type="component" value="Unassembled WGS sequence"/>
</dbReference>
<accession>A0A8J8P0H2</accession>
<feature type="compositionally biased region" description="Low complexity" evidence="1">
    <location>
        <begin position="150"/>
        <end position="162"/>
    </location>
</feature>
<protein>
    <submittedName>
        <fullName evidence="2">Uncharacterized protein</fullName>
    </submittedName>
</protein>
<dbReference type="EMBL" id="RRYP01002224">
    <property type="protein sequence ID" value="TNV85013.1"/>
    <property type="molecule type" value="Genomic_DNA"/>
</dbReference>
<name>A0A8J8P0H2_HALGN</name>
<comment type="caution">
    <text evidence="2">The sequence shown here is derived from an EMBL/GenBank/DDBJ whole genome shotgun (WGS) entry which is preliminary data.</text>
</comment>
<proteinExistence type="predicted"/>
<gene>
    <name evidence="2" type="ORF">FGO68_gene6775</name>
</gene>
<evidence type="ECO:0000313" key="3">
    <source>
        <dbReference type="Proteomes" id="UP000785679"/>
    </source>
</evidence>
<evidence type="ECO:0000313" key="2">
    <source>
        <dbReference type="EMBL" id="TNV85013.1"/>
    </source>
</evidence>
<feature type="compositionally biased region" description="Polar residues" evidence="1">
    <location>
        <begin position="122"/>
        <end position="140"/>
    </location>
</feature>
<feature type="region of interest" description="Disordered" evidence="1">
    <location>
        <begin position="120"/>
        <end position="170"/>
    </location>
</feature>
<dbReference type="AlphaFoldDB" id="A0A8J8P0H2"/>
<reference evidence="2" key="1">
    <citation type="submission" date="2019-06" db="EMBL/GenBank/DDBJ databases">
        <authorList>
            <person name="Zheng W."/>
        </authorList>
    </citation>
    <scope>NUCLEOTIDE SEQUENCE</scope>
    <source>
        <strain evidence="2">QDHG01</strain>
    </source>
</reference>